<comment type="caution">
    <text evidence="1">The sequence shown here is derived from an EMBL/GenBank/DDBJ whole genome shotgun (WGS) entry which is preliminary data.</text>
</comment>
<protein>
    <submittedName>
        <fullName evidence="1">Uncharacterized protein</fullName>
    </submittedName>
</protein>
<dbReference type="AlphaFoldDB" id="A0A415TX14"/>
<dbReference type="RefSeq" id="WP_118486428.1">
    <property type="nucleotide sequence ID" value="NZ_QRQO01000049.1"/>
</dbReference>
<reference evidence="1 2" key="1">
    <citation type="submission" date="2018-08" db="EMBL/GenBank/DDBJ databases">
        <title>A genome reference for cultivated species of the human gut microbiota.</title>
        <authorList>
            <person name="Zou Y."/>
            <person name="Xue W."/>
            <person name="Luo G."/>
        </authorList>
    </citation>
    <scope>NUCLEOTIDE SEQUENCE [LARGE SCALE GENOMIC DNA]</scope>
    <source>
        <strain evidence="1 2">AF31-17AC</strain>
    </source>
</reference>
<proteinExistence type="predicted"/>
<organism evidence="1 2">
    <name type="scientific">Anaerobutyricum hallii</name>
    <dbReference type="NCBI Taxonomy" id="39488"/>
    <lineage>
        <taxon>Bacteria</taxon>
        <taxon>Bacillati</taxon>
        <taxon>Bacillota</taxon>
        <taxon>Clostridia</taxon>
        <taxon>Lachnospirales</taxon>
        <taxon>Lachnospiraceae</taxon>
        <taxon>Anaerobutyricum</taxon>
    </lineage>
</organism>
<accession>A0A415TX14</accession>
<evidence type="ECO:0000313" key="2">
    <source>
        <dbReference type="Proteomes" id="UP000283700"/>
    </source>
</evidence>
<sequence>MRDQDYFNKLRQKNNMAFDNWEASISEKKRIEKQLITHNRVVRKVDFLIDDIDREFAKKAKLDIKDMQFVFLATSLQVIRQLLLTRFVMRVDHRAAERFAVKPKEKLSSINIKEKDMSGLYYASMQDIILKPGVPYDITADLTINKAHLSGKNHRNKTWGHDPVFGYIFGTANILTNTLTYSSISGNKLMEIGCITTKHVGYVQNGQGRNIPSMIEMANTGTMFLSTLDRLKQQPIAVGAAVLKQYAHIKSDEYSKLGLPLPGTNLAPNISRFLTEAGLDYANIKTISMQAMCAELINYIIRVLYFLYSKKTKSKEMDIARVKANRIITISGLLEEVIVTSCALLIKDPNMLDIGNLLILIKNIMCDIKFRNQIEEQFIQNRLYEMMEEN</sequence>
<gene>
    <name evidence="1" type="ORF">DWZ29_13435</name>
</gene>
<dbReference type="Proteomes" id="UP000283700">
    <property type="component" value="Unassembled WGS sequence"/>
</dbReference>
<dbReference type="EMBL" id="QRQO01000049">
    <property type="protein sequence ID" value="RHN10188.1"/>
    <property type="molecule type" value="Genomic_DNA"/>
</dbReference>
<evidence type="ECO:0000313" key="1">
    <source>
        <dbReference type="EMBL" id="RHN10188.1"/>
    </source>
</evidence>
<name>A0A415TX14_9FIRM</name>